<evidence type="ECO:0000313" key="1">
    <source>
        <dbReference type="EMBL" id="CAH8244589.1"/>
    </source>
</evidence>
<keyword evidence="2" id="KW-1185">Reference proteome</keyword>
<evidence type="ECO:0000313" key="2">
    <source>
        <dbReference type="Proteomes" id="UP001154322"/>
    </source>
</evidence>
<gene>
    <name evidence="1" type="ORF">WJ0W_001820</name>
</gene>
<accession>A0ABM9FZ91</accession>
<dbReference type="Pfam" id="PF13780">
    <property type="entry name" value="DUF4176"/>
    <property type="match status" value="1"/>
</dbReference>
<name>A0ABM9FZ91_9BACL</name>
<sequence length="88" mass="10230">MLLPIGSVVLLKDAKKRVMIFGRLQKQGDKIWDYIALPYPEGNIDPNLACVFNHEYIDTVCFKGFQDMEEVAFNQILEDYRERMDASN</sequence>
<dbReference type="RefSeq" id="WP_261944793.1">
    <property type="nucleotide sequence ID" value="NZ_AP031292.1"/>
</dbReference>
<reference evidence="1" key="1">
    <citation type="submission" date="2022-06" db="EMBL/GenBank/DDBJ databases">
        <authorList>
            <person name="Dietemann V."/>
            <person name="Ory F."/>
            <person name="Dainat B."/>
            <person name="Oberhansli S."/>
        </authorList>
    </citation>
    <scope>NUCLEOTIDE SEQUENCE</scope>
    <source>
        <strain evidence="1">Ena-SAMPLE-TAB-26-04-2022-14:26:32:270-5432</strain>
    </source>
</reference>
<protein>
    <submittedName>
        <fullName evidence="1">DUF4176 domain-containing protein</fullName>
    </submittedName>
</protein>
<comment type="caution">
    <text evidence="1">The sequence shown here is derived from an EMBL/GenBank/DDBJ whole genome shotgun (WGS) entry which is preliminary data.</text>
</comment>
<dbReference type="Proteomes" id="UP001154322">
    <property type="component" value="Unassembled WGS sequence"/>
</dbReference>
<dbReference type="EMBL" id="CALYLO010000002">
    <property type="protein sequence ID" value="CAH8244589.1"/>
    <property type="molecule type" value="Genomic_DNA"/>
</dbReference>
<dbReference type="InterPro" id="IPR025233">
    <property type="entry name" value="DUF4176"/>
</dbReference>
<organism evidence="1 2">
    <name type="scientific">Paenibacillus melissococcoides</name>
    <dbReference type="NCBI Taxonomy" id="2912268"/>
    <lineage>
        <taxon>Bacteria</taxon>
        <taxon>Bacillati</taxon>
        <taxon>Bacillota</taxon>
        <taxon>Bacilli</taxon>
        <taxon>Bacillales</taxon>
        <taxon>Paenibacillaceae</taxon>
        <taxon>Paenibacillus</taxon>
    </lineage>
</organism>
<proteinExistence type="predicted"/>